<name>A0A931DGL3_9ACTN</name>
<sequence length="314" mass="34187">MTPDILGDALIRAFADEGFEARLPSPGTISVTVPGAADVTADIVEWRAHAGRNSRADLPAIAAEFAAGLVRGLRKEPADDALRRFEEFDIERMMASDSLRVRLYSEESLGDPPGLRDALLARPLAPGLVQVVVADHPDSIMPVNRVQIGGTPEDLVFAAALRASLEKEPHYVKTGDVWDVPITHVGETHRYVGAHVHVLRRYLGPAPYGALVSFPIPEYVIVHEIGGTHLFAALEAMQALARTHVEQGERSISPQVYWWRPGAYEGMPEQEALGSGLVPDLRPVGVKVDHEEKSVAATTAETDELIGLWMRDHA</sequence>
<protein>
    <submittedName>
        <fullName evidence="1">Uncharacterized protein</fullName>
    </submittedName>
</protein>
<dbReference type="Proteomes" id="UP000614047">
    <property type="component" value="Unassembled WGS sequence"/>
</dbReference>
<dbReference type="AlphaFoldDB" id="A0A931DGL3"/>
<dbReference type="EMBL" id="JADOUA010000001">
    <property type="protein sequence ID" value="MBG6086363.1"/>
    <property type="molecule type" value="Genomic_DNA"/>
</dbReference>
<reference evidence="1" key="1">
    <citation type="submission" date="2020-11" db="EMBL/GenBank/DDBJ databases">
        <title>Sequencing the genomes of 1000 actinobacteria strains.</title>
        <authorList>
            <person name="Klenk H.-P."/>
        </authorList>
    </citation>
    <scope>NUCLEOTIDE SEQUENCE</scope>
    <source>
        <strain evidence="1">DSM 43175</strain>
    </source>
</reference>
<organism evidence="1 2">
    <name type="scientific">Actinomadura viridis</name>
    <dbReference type="NCBI Taxonomy" id="58110"/>
    <lineage>
        <taxon>Bacteria</taxon>
        <taxon>Bacillati</taxon>
        <taxon>Actinomycetota</taxon>
        <taxon>Actinomycetes</taxon>
        <taxon>Streptosporangiales</taxon>
        <taxon>Thermomonosporaceae</taxon>
        <taxon>Actinomadura</taxon>
    </lineage>
</organism>
<evidence type="ECO:0000313" key="2">
    <source>
        <dbReference type="Proteomes" id="UP000614047"/>
    </source>
</evidence>
<evidence type="ECO:0000313" key="1">
    <source>
        <dbReference type="EMBL" id="MBG6086363.1"/>
    </source>
</evidence>
<gene>
    <name evidence="1" type="ORF">IW256_000476</name>
</gene>
<proteinExistence type="predicted"/>
<accession>A0A931DGL3</accession>
<keyword evidence="2" id="KW-1185">Reference proteome</keyword>
<comment type="caution">
    <text evidence="1">The sequence shown here is derived from an EMBL/GenBank/DDBJ whole genome shotgun (WGS) entry which is preliminary data.</text>
</comment>
<dbReference type="RefSeq" id="WP_231403613.1">
    <property type="nucleotide sequence ID" value="NZ_BAABES010000013.1"/>
</dbReference>